<organism evidence="7 8">
    <name type="scientific">Bifidobacterium magnum</name>
    <dbReference type="NCBI Taxonomy" id="1692"/>
    <lineage>
        <taxon>Bacteria</taxon>
        <taxon>Bacillati</taxon>
        <taxon>Actinomycetota</taxon>
        <taxon>Actinomycetes</taxon>
        <taxon>Bifidobacteriales</taxon>
        <taxon>Bifidobacteriaceae</taxon>
        <taxon>Bifidobacterium</taxon>
    </lineage>
</organism>
<reference evidence="7 8" key="1">
    <citation type="submission" date="2014-03" db="EMBL/GenBank/DDBJ databases">
        <title>Genomics of Bifidobacteria.</title>
        <authorList>
            <person name="Ventura M."/>
            <person name="Milani C."/>
            <person name="Lugli G.A."/>
        </authorList>
    </citation>
    <scope>NUCLEOTIDE SEQUENCE [LARGE SCALE GENOMIC DNA]</scope>
    <source>
        <strain evidence="7 8">LMG 11591</strain>
    </source>
</reference>
<keyword evidence="5" id="KW-0812">Transmembrane</keyword>
<dbReference type="Gene3D" id="2.60.40.740">
    <property type="match status" value="1"/>
</dbReference>
<dbReference type="NCBIfam" id="TIGR01167">
    <property type="entry name" value="LPXTG_anchor"/>
    <property type="match status" value="1"/>
</dbReference>
<dbReference type="RefSeq" id="WP_162176171.1">
    <property type="nucleotide sequence ID" value="NZ_JGZB01000004.1"/>
</dbReference>
<dbReference type="STRING" id="1692.BMAGN_0188"/>
<evidence type="ECO:0000259" key="6">
    <source>
        <dbReference type="PROSITE" id="PS50847"/>
    </source>
</evidence>
<dbReference type="Proteomes" id="UP000029052">
    <property type="component" value="Unassembled WGS sequence"/>
</dbReference>
<keyword evidence="3" id="KW-0732">Signal</keyword>
<evidence type="ECO:0000256" key="1">
    <source>
        <dbReference type="ARBA" id="ARBA00022512"/>
    </source>
</evidence>
<dbReference type="PROSITE" id="PS50847">
    <property type="entry name" value="GRAM_POS_ANCHORING"/>
    <property type="match status" value="1"/>
</dbReference>
<comment type="caution">
    <text evidence="7">The sequence shown here is derived from an EMBL/GenBank/DDBJ whole genome shotgun (WGS) entry which is preliminary data.</text>
</comment>
<dbReference type="InterPro" id="IPR019931">
    <property type="entry name" value="LPXTG_anchor"/>
</dbReference>
<evidence type="ECO:0000313" key="8">
    <source>
        <dbReference type="Proteomes" id="UP000029052"/>
    </source>
</evidence>
<evidence type="ECO:0000313" key="7">
    <source>
        <dbReference type="EMBL" id="KFI68237.1"/>
    </source>
</evidence>
<keyword evidence="8" id="KW-1185">Reference proteome</keyword>
<keyword evidence="4" id="KW-0572">Peptidoglycan-anchor</keyword>
<dbReference type="GO" id="GO:0005975">
    <property type="term" value="P:carbohydrate metabolic process"/>
    <property type="evidence" value="ECO:0007669"/>
    <property type="project" value="UniProtKB-ARBA"/>
</dbReference>
<dbReference type="InterPro" id="IPR026466">
    <property type="entry name" value="Fim_isopep_form_D2_dom"/>
</dbReference>
<sequence length="569" mass="60154">MSSALAINGTDAANIESPTTNVTDNKIYNVNATLTINNVVQGDAFKGYQLLFLDSESDAGKVYLVNDVYRDAIKAGIKAVLGTSYQDTNFDTDAKIISWLTTNLTGGTLNDDGTVTMDDTTNIDKFTAGFMGASPDNPAFTATAAEGATSVEVSNVPVGFYLIEHTSVGDDNTGDLTTYTTSKYMAMNISSLNGGNNVINLKNGTVTLDKTITNPNAQDVNGTEDAASYKVGDVVEYKLVGTLPDNFADFSTFNYTFSDTLSEGLTLNEDSVEVTVDPDGEGGEKDPIKVYSKGAPEDEGVPEVTFGTDPTLSVAMGNLVNYTNPDVTKASVITVTYSATVNALAKMGAAGNKNEAKITFSNNPNSDTDSETPKDIVTAYSFQLDVNKTDGNEDPLAGAGFTLYRQGEDKEWHPWYTDNEGNDVAKEVRTSQVGDKYVAKFPQLSAGIYKLEETTVPAGYNKADDQFLQVVATYYVATDTIPADKKVGDIKSLTVQLGTVDENGTFTATGDAENGNITDGIVGTTVINVAGSELPSTGGMGTVLLYTVGGLVVLIAAAGLTIALKRRQS</sequence>
<dbReference type="EMBL" id="JGZB01000004">
    <property type="protein sequence ID" value="KFI68237.1"/>
    <property type="molecule type" value="Genomic_DNA"/>
</dbReference>
<proteinExistence type="predicted"/>
<keyword evidence="2" id="KW-0964">Secreted</keyword>
<evidence type="ECO:0000256" key="4">
    <source>
        <dbReference type="ARBA" id="ARBA00023088"/>
    </source>
</evidence>
<dbReference type="InterPro" id="IPR041033">
    <property type="entry name" value="SpaA_PFL_dom_1"/>
</dbReference>
<dbReference type="AlphaFoldDB" id="A0A087BB37"/>
<evidence type="ECO:0000256" key="2">
    <source>
        <dbReference type="ARBA" id="ARBA00022525"/>
    </source>
</evidence>
<gene>
    <name evidence="7" type="ORF">BMAGN_0188</name>
</gene>
<feature type="transmembrane region" description="Helical" evidence="5">
    <location>
        <begin position="543"/>
        <end position="564"/>
    </location>
</feature>
<keyword evidence="1" id="KW-0134">Cell wall</keyword>
<dbReference type="Pfam" id="PF17802">
    <property type="entry name" value="SpaA"/>
    <property type="match status" value="1"/>
</dbReference>
<dbReference type="Gene3D" id="2.60.40.10">
    <property type="entry name" value="Immunoglobulins"/>
    <property type="match status" value="1"/>
</dbReference>
<evidence type="ECO:0000256" key="5">
    <source>
        <dbReference type="SAM" id="Phobius"/>
    </source>
</evidence>
<evidence type="ECO:0000256" key="3">
    <source>
        <dbReference type="ARBA" id="ARBA00022729"/>
    </source>
</evidence>
<protein>
    <recommendedName>
        <fullName evidence="6">Gram-positive cocci surface proteins LPxTG domain-containing protein</fullName>
    </recommendedName>
</protein>
<name>A0A087BB37_9BIFI</name>
<feature type="domain" description="Gram-positive cocci surface proteins LPxTG" evidence="6">
    <location>
        <begin position="534"/>
        <end position="569"/>
    </location>
</feature>
<accession>A0A087BB37</accession>
<dbReference type="InterPro" id="IPR013783">
    <property type="entry name" value="Ig-like_fold"/>
</dbReference>
<dbReference type="NCBIfam" id="TIGR04226">
    <property type="entry name" value="RrgB_K2N_iso_D2"/>
    <property type="match status" value="1"/>
</dbReference>
<dbReference type="eggNOG" id="COG4932">
    <property type="taxonomic scope" value="Bacteria"/>
</dbReference>
<keyword evidence="5" id="KW-0472">Membrane</keyword>
<keyword evidence="5" id="KW-1133">Transmembrane helix</keyword>